<dbReference type="Pfam" id="PF08449">
    <property type="entry name" value="UAA"/>
    <property type="match status" value="1"/>
</dbReference>
<evidence type="ECO:0000313" key="9">
    <source>
        <dbReference type="Proteomes" id="UP000054248"/>
    </source>
</evidence>
<dbReference type="GO" id="GO:0016020">
    <property type="term" value="C:membrane"/>
    <property type="evidence" value="ECO:0007669"/>
    <property type="project" value="UniProtKB-SubCell"/>
</dbReference>
<reference evidence="9" key="2">
    <citation type="submission" date="2015-01" db="EMBL/GenBank/DDBJ databases">
        <title>Evolutionary Origins and Diversification of the Mycorrhizal Mutualists.</title>
        <authorList>
            <consortium name="DOE Joint Genome Institute"/>
            <consortium name="Mycorrhizal Genomics Consortium"/>
            <person name="Kohler A."/>
            <person name="Kuo A."/>
            <person name="Nagy L.G."/>
            <person name="Floudas D."/>
            <person name="Copeland A."/>
            <person name="Barry K.W."/>
            <person name="Cichocki N."/>
            <person name="Veneault-Fourrey C."/>
            <person name="LaButti K."/>
            <person name="Lindquist E.A."/>
            <person name="Lipzen A."/>
            <person name="Lundell T."/>
            <person name="Morin E."/>
            <person name="Murat C."/>
            <person name="Riley R."/>
            <person name="Ohm R."/>
            <person name="Sun H."/>
            <person name="Tunlid A."/>
            <person name="Henrissat B."/>
            <person name="Grigoriev I.V."/>
            <person name="Hibbett D.S."/>
            <person name="Martin F."/>
        </authorList>
    </citation>
    <scope>NUCLEOTIDE SEQUENCE [LARGE SCALE GENOMIC DNA]</scope>
    <source>
        <strain evidence="9">MUT 4182</strain>
    </source>
</reference>
<evidence type="ECO:0000256" key="7">
    <source>
        <dbReference type="SAM" id="Phobius"/>
    </source>
</evidence>
<dbReference type="InterPro" id="IPR013657">
    <property type="entry name" value="SCL35B1-4/HUT1"/>
</dbReference>
<organism evidence="8 9">
    <name type="scientific">Tulasnella calospora MUT 4182</name>
    <dbReference type="NCBI Taxonomy" id="1051891"/>
    <lineage>
        <taxon>Eukaryota</taxon>
        <taxon>Fungi</taxon>
        <taxon>Dikarya</taxon>
        <taxon>Basidiomycota</taxon>
        <taxon>Agaricomycotina</taxon>
        <taxon>Agaricomycetes</taxon>
        <taxon>Cantharellales</taxon>
        <taxon>Tulasnellaceae</taxon>
        <taxon>Tulasnella</taxon>
    </lineage>
</organism>
<keyword evidence="6 7" id="KW-0472">Membrane</keyword>
<dbReference type="AlphaFoldDB" id="A0A0C3Q2Q3"/>
<protein>
    <submittedName>
        <fullName evidence="8">Uncharacterized protein</fullName>
    </submittedName>
</protein>
<evidence type="ECO:0000256" key="6">
    <source>
        <dbReference type="ARBA" id="ARBA00023136"/>
    </source>
</evidence>
<proteinExistence type="predicted"/>
<keyword evidence="3" id="KW-0762">Sugar transport</keyword>
<evidence type="ECO:0000256" key="3">
    <source>
        <dbReference type="ARBA" id="ARBA00022597"/>
    </source>
</evidence>
<dbReference type="GO" id="GO:0055085">
    <property type="term" value="P:transmembrane transport"/>
    <property type="evidence" value="ECO:0007669"/>
    <property type="project" value="InterPro"/>
</dbReference>
<dbReference type="OrthoDB" id="999962at2759"/>
<evidence type="ECO:0000313" key="8">
    <source>
        <dbReference type="EMBL" id="KIO17141.1"/>
    </source>
</evidence>
<feature type="transmembrane region" description="Helical" evidence="7">
    <location>
        <begin position="141"/>
        <end position="159"/>
    </location>
</feature>
<reference evidence="8 9" key="1">
    <citation type="submission" date="2014-04" db="EMBL/GenBank/DDBJ databases">
        <authorList>
            <consortium name="DOE Joint Genome Institute"/>
            <person name="Kuo A."/>
            <person name="Girlanda M."/>
            <person name="Perotto S."/>
            <person name="Kohler A."/>
            <person name="Nagy L.G."/>
            <person name="Floudas D."/>
            <person name="Copeland A."/>
            <person name="Barry K.W."/>
            <person name="Cichocki N."/>
            <person name="Veneault-Fourrey C."/>
            <person name="LaButti K."/>
            <person name="Lindquist E.A."/>
            <person name="Lipzen A."/>
            <person name="Lundell T."/>
            <person name="Morin E."/>
            <person name="Murat C."/>
            <person name="Sun H."/>
            <person name="Tunlid A."/>
            <person name="Henrissat B."/>
            <person name="Grigoriev I.V."/>
            <person name="Hibbett D.S."/>
            <person name="Martin F."/>
            <person name="Nordberg H.P."/>
            <person name="Cantor M.N."/>
            <person name="Hua S.X."/>
        </authorList>
    </citation>
    <scope>NUCLEOTIDE SEQUENCE [LARGE SCALE GENOMIC DNA]</scope>
    <source>
        <strain evidence="8 9">MUT 4182</strain>
    </source>
</reference>
<evidence type="ECO:0000256" key="5">
    <source>
        <dbReference type="ARBA" id="ARBA00022989"/>
    </source>
</evidence>
<name>A0A0C3Q2Q3_9AGAM</name>
<evidence type="ECO:0000256" key="1">
    <source>
        <dbReference type="ARBA" id="ARBA00004141"/>
    </source>
</evidence>
<evidence type="ECO:0000256" key="4">
    <source>
        <dbReference type="ARBA" id="ARBA00022692"/>
    </source>
</evidence>
<sequence length="187" mass="19979">MPMFAFFGRDLLSQFQIANASPPVEISAASLLRSSSQPASSGQDFFYIPATPITPQPYPSYVYKYLEKAITFADAVIPAFTIPSFWVPLGLNILTQLVCVSGVHRLTSRVSSLTVTLILVIRKAVSLGISVLLIQGNKGNVWLWGGAAAVLLGTLMYSVDGARGKRRSQGAATTAVEGGGDDSKKRL</sequence>
<keyword evidence="4 7" id="KW-0812">Transmembrane</keyword>
<dbReference type="EMBL" id="KN823425">
    <property type="protein sequence ID" value="KIO17141.1"/>
    <property type="molecule type" value="Genomic_DNA"/>
</dbReference>
<keyword evidence="2" id="KW-0813">Transport</keyword>
<evidence type="ECO:0000256" key="2">
    <source>
        <dbReference type="ARBA" id="ARBA00022448"/>
    </source>
</evidence>
<accession>A0A0C3Q2Q3</accession>
<keyword evidence="9" id="KW-1185">Reference proteome</keyword>
<dbReference type="Proteomes" id="UP000054248">
    <property type="component" value="Unassembled WGS sequence"/>
</dbReference>
<feature type="transmembrane region" description="Helical" evidence="7">
    <location>
        <begin position="85"/>
        <end position="103"/>
    </location>
</feature>
<feature type="transmembrane region" description="Helical" evidence="7">
    <location>
        <begin position="115"/>
        <end position="135"/>
    </location>
</feature>
<gene>
    <name evidence="8" type="ORF">M407DRAFT_33207</name>
</gene>
<dbReference type="HOGENOM" id="CLU_1448731_0_0_1"/>
<comment type="subcellular location">
    <subcellularLocation>
        <location evidence="1">Membrane</location>
        <topology evidence="1">Multi-pass membrane protein</topology>
    </subcellularLocation>
</comment>
<keyword evidence="5 7" id="KW-1133">Transmembrane helix</keyword>